<evidence type="ECO:0000256" key="3">
    <source>
        <dbReference type="ARBA" id="ARBA00022729"/>
    </source>
</evidence>
<dbReference type="PANTHER" id="PTHR30061:SF50">
    <property type="entry name" value="MALTOSE_MALTODEXTRIN-BINDING PERIPLASMIC PROTEIN"/>
    <property type="match status" value="1"/>
</dbReference>
<gene>
    <name evidence="5" type="ORF">DN069_07380</name>
</gene>
<dbReference type="AlphaFoldDB" id="A0A2X0IRQ3"/>
<evidence type="ECO:0000313" key="6">
    <source>
        <dbReference type="Proteomes" id="UP000248889"/>
    </source>
</evidence>
<dbReference type="RefSeq" id="WP_111500041.1">
    <property type="nucleotide sequence ID" value="NZ_QKYN01000029.1"/>
</dbReference>
<dbReference type="SUPFAM" id="SSF53850">
    <property type="entry name" value="Periplasmic binding protein-like II"/>
    <property type="match status" value="1"/>
</dbReference>
<comment type="caution">
    <text evidence="5">The sequence shown here is derived from an EMBL/GenBank/DDBJ whole genome shotgun (WGS) entry which is preliminary data.</text>
</comment>
<dbReference type="Gene3D" id="3.40.190.10">
    <property type="entry name" value="Periplasmic binding protein-like II"/>
    <property type="match status" value="1"/>
</dbReference>
<accession>A0A2X0IRQ3</accession>
<evidence type="ECO:0000256" key="2">
    <source>
        <dbReference type="ARBA" id="ARBA00022448"/>
    </source>
</evidence>
<dbReference type="GO" id="GO:0015768">
    <property type="term" value="P:maltose transport"/>
    <property type="evidence" value="ECO:0007669"/>
    <property type="project" value="TreeGrafter"/>
</dbReference>
<feature type="signal peptide" evidence="4">
    <location>
        <begin position="1"/>
        <end position="19"/>
    </location>
</feature>
<dbReference type="PROSITE" id="PS51257">
    <property type="entry name" value="PROKAR_LIPOPROTEIN"/>
    <property type="match status" value="1"/>
</dbReference>
<dbReference type="GO" id="GO:1901982">
    <property type="term" value="F:maltose binding"/>
    <property type="evidence" value="ECO:0007669"/>
    <property type="project" value="TreeGrafter"/>
</dbReference>
<dbReference type="EMBL" id="QKYN01000029">
    <property type="protein sequence ID" value="RAG86273.1"/>
    <property type="molecule type" value="Genomic_DNA"/>
</dbReference>
<keyword evidence="3 4" id="KW-0732">Signal</keyword>
<name>A0A2X0IRQ3_9ACTN</name>
<evidence type="ECO:0000313" key="5">
    <source>
        <dbReference type="EMBL" id="RAG86273.1"/>
    </source>
</evidence>
<dbReference type="Pfam" id="PF13416">
    <property type="entry name" value="SBP_bac_8"/>
    <property type="match status" value="1"/>
</dbReference>
<comment type="similarity">
    <text evidence="1">Belongs to the bacterial solute-binding protein 1 family.</text>
</comment>
<sequence length="441" mass="45290">MKRKIAAAAALATVLSVAACSSSSTSGSSSQGTLSTDGKGKTITVWIMQDAQKGWPGVVNAAVKQFQDETGAKVNIEWQNWPNYSTKLDTALLSGNAPDALELGNTQTAKYIAAGSFVDLTSVKDKFDNSSSWLDSLAASGENGDGTKTYAIPYYAGSRVLIYRKDLFAAAGVTTPPTTLDELKADLDKVKAKNASNPNFSALYLPGMDWYTALSFGAGDYGTSGIIAKSSGGKWSGTLTDPNFIKGVQTWADLQKNYSVGGQTVNENNQDALMAKGNIAAIVGNGWEAGTVGGPAATGGNPALANVLGEVPVPGTAAGTPTPAFLGGSDLAVPSHAANPGLGAEFLRIFTNTAQQTALAKFAIPNNKTLVPAYEAAAPANKATGDAALGKTWFIPNSPYWSQASDEVALQNALSAIATGKDATASLTTAQTTILADLNAG</sequence>
<evidence type="ECO:0000256" key="1">
    <source>
        <dbReference type="ARBA" id="ARBA00008520"/>
    </source>
</evidence>
<reference evidence="5 6" key="1">
    <citation type="submission" date="2018-06" db="EMBL/GenBank/DDBJ databases">
        <title>Streptacidiphilus pinicola sp. nov., isolated from pine grove soil.</title>
        <authorList>
            <person name="Roh S.G."/>
            <person name="Park S."/>
            <person name="Kim M.-K."/>
            <person name="Yun B.-R."/>
            <person name="Park J."/>
            <person name="Kim M.J."/>
            <person name="Kim Y.S."/>
            <person name="Kim S.B."/>
        </authorList>
    </citation>
    <scope>NUCLEOTIDE SEQUENCE [LARGE SCALE GENOMIC DNA]</scope>
    <source>
        <strain evidence="5 6">MMS16-CNU450</strain>
    </source>
</reference>
<keyword evidence="2" id="KW-0813">Transport</keyword>
<protein>
    <submittedName>
        <fullName evidence="5">ABC transporter substrate-binding protein</fullName>
    </submittedName>
</protein>
<feature type="chain" id="PRO_5038503138" evidence="4">
    <location>
        <begin position="20"/>
        <end position="441"/>
    </location>
</feature>
<proteinExistence type="inferred from homology"/>
<dbReference type="GO" id="GO:0042956">
    <property type="term" value="P:maltodextrin transmembrane transport"/>
    <property type="evidence" value="ECO:0007669"/>
    <property type="project" value="TreeGrafter"/>
</dbReference>
<evidence type="ECO:0000256" key="4">
    <source>
        <dbReference type="SAM" id="SignalP"/>
    </source>
</evidence>
<dbReference type="GO" id="GO:0055052">
    <property type="term" value="C:ATP-binding cassette (ABC) transporter complex, substrate-binding subunit-containing"/>
    <property type="evidence" value="ECO:0007669"/>
    <property type="project" value="TreeGrafter"/>
</dbReference>
<dbReference type="PANTHER" id="PTHR30061">
    <property type="entry name" value="MALTOSE-BINDING PERIPLASMIC PROTEIN"/>
    <property type="match status" value="1"/>
</dbReference>
<dbReference type="OrthoDB" id="2507686at2"/>
<dbReference type="Proteomes" id="UP000248889">
    <property type="component" value="Unassembled WGS sequence"/>
</dbReference>
<organism evidence="5 6">
    <name type="scientific">Streptacidiphilus pinicola</name>
    <dbReference type="NCBI Taxonomy" id="2219663"/>
    <lineage>
        <taxon>Bacteria</taxon>
        <taxon>Bacillati</taxon>
        <taxon>Actinomycetota</taxon>
        <taxon>Actinomycetes</taxon>
        <taxon>Kitasatosporales</taxon>
        <taxon>Streptomycetaceae</taxon>
        <taxon>Streptacidiphilus</taxon>
    </lineage>
</organism>
<keyword evidence="6" id="KW-1185">Reference proteome</keyword>
<dbReference type="InterPro" id="IPR006059">
    <property type="entry name" value="SBP"/>
</dbReference>